<feature type="transmembrane region" description="Helical" evidence="2">
    <location>
        <begin position="132"/>
        <end position="153"/>
    </location>
</feature>
<gene>
    <name evidence="5" type="ORF">GCM10020221_16370</name>
</gene>
<dbReference type="Pfam" id="PF13487">
    <property type="entry name" value="HD_5"/>
    <property type="match status" value="1"/>
</dbReference>
<feature type="transmembrane region" description="Helical" evidence="2">
    <location>
        <begin position="29"/>
        <end position="48"/>
    </location>
</feature>
<name>A0ABN3WP69_STRTU</name>
<feature type="region of interest" description="Disordered" evidence="1">
    <location>
        <begin position="407"/>
        <end position="439"/>
    </location>
</feature>
<dbReference type="InterPro" id="IPR037522">
    <property type="entry name" value="HD_GYP_dom"/>
</dbReference>
<dbReference type="PANTHER" id="PTHR45228:SF4">
    <property type="entry name" value="LIPOPROTEIN"/>
    <property type="match status" value="1"/>
</dbReference>
<dbReference type="PROSITE" id="PS51832">
    <property type="entry name" value="HD_GYP"/>
    <property type="match status" value="1"/>
</dbReference>
<dbReference type="Gene3D" id="1.10.3210.10">
    <property type="entry name" value="Hypothetical protein af1432"/>
    <property type="match status" value="1"/>
</dbReference>
<evidence type="ECO:0000259" key="4">
    <source>
        <dbReference type="PROSITE" id="PS51832"/>
    </source>
</evidence>
<evidence type="ECO:0000313" key="6">
    <source>
        <dbReference type="Proteomes" id="UP001501102"/>
    </source>
</evidence>
<feature type="domain" description="HD-GYP" evidence="4">
    <location>
        <begin position="211"/>
        <end position="406"/>
    </location>
</feature>
<feature type="domain" description="HD" evidence="3">
    <location>
        <begin position="233"/>
        <end position="355"/>
    </location>
</feature>
<organism evidence="5 6">
    <name type="scientific">Streptomyces thioluteus</name>
    <dbReference type="NCBI Taxonomy" id="66431"/>
    <lineage>
        <taxon>Bacteria</taxon>
        <taxon>Bacillati</taxon>
        <taxon>Actinomycetota</taxon>
        <taxon>Actinomycetes</taxon>
        <taxon>Kitasatosporales</taxon>
        <taxon>Streptomycetaceae</taxon>
        <taxon>Streptomyces</taxon>
    </lineage>
</organism>
<proteinExistence type="predicted"/>
<dbReference type="InterPro" id="IPR003607">
    <property type="entry name" value="HD/PDEase_dom"/>
</dbReference>
<dbReference type="SMART" id="SM00471">
    <property type="entry name" value="HDc"/>
    <property type="match status" value="1"/>
</dbReference>
<protein>
    <recommendedName>
        <fullName evidence="7">Metal-dependent phosphohydrolase</fullName>
    </recommendedName>
</protein>
<evidence type="ECO:0000256" key="1">
    <source>
        <dbReference type="SAM" id="MobiDB-lite"/>
    </source>
</evidence>
<evidence type="ECO:0000259" key="3">
    <source>
        <dbReference type="PROSITE" id="PS51831"/>
    </source>
</evidence>
<dbReference type="SUPFAM" id="SSF109604">
    <property type="entry name" value="HD-domain/PDEase-like"/>
    <property type="match status" value="1"/>
</dbReference>
<dbReference type="PANTHER" id="PTHR45228">
    <property type="entry name" value="CYCLIC DI-GMP PHOSPHODIESTERASE TM_0186-RELATED"/>
    <property type="match status" value="1"/>
</dbReference>
<evidence type="ECO:0008006" key="7">
    <source>
        <dbReference type="Google" id="ProtNLM"/>
    </source>
</evidence>
<dbReference type="EMBL" id="BAAAXZ010000062">
    <property type="protein sequence ID" value="GAA2920889.1"/>
    <property type="molecule type" value="Genomic_DNA"/>
</dbReference>
<dbReference type="Proteomes" id="UP001501102">
    <property type="component" value="Unassembled WGS sequence"/>
</dbReference>
<dbReference type="CDD" id="cd00077">
    <property type="entry name" value="HDc"/>
    <property type="match status" value="1"/>
</dbReference>
<keyword evidence="2" id="KW-0472">Membrane</keyword>
<dbReference type="InterPro" id="IPR006674">
    <property type="entry name" value="HD_domain"/>
</dbReference>
<keyword evidence="6" id="KW-1185">Reference proteome</keyword>
<feature type="transmembrane region" description="Helical" evidence="2">
    <location>
        <begin position="100"/>
        <end position="120"/>
    </location>
</feature>
<comment type="caution">
    <text evidence="5">The sequence shown here is derived from an EMBL/GenBank/DDBJ whole genome shotgun (WGS) entry which is preliminary data.</text>
</comment>
<accession>A0ABN3WP69</accession>
<dbReference type="PROSITE" id="PS51831">
    <property type="entry name" value="HD"/>
    <property type="match status" value="1"/>
</dbReference>
<evidence type="ECO:0000256" key="2">
    <source>
        <dbReference type="SAM" id="Phobius"/>
    </source>
</evidence>
<sequence length="439" mass="45393">MKPVPAAARGWIACAVAAAAVCDAPALWAGRTVDWAAVALLAAVLVAGERLPHRSPMLPVLLTGALLLPPAAAGLAAVPGALAGPPGGSAPGGPAWLRRLWHAALYSLAAACAAGVFAAARRVLPAGTPGALPAALAAALALAAVVAVLDAGVRGVRPGPWPAALAPALLHGTTALLAAVLWDSVYGPPAALLVLLPVTLSPRLLDRLRRDRADRRAAVHALVRAVDLKDHYTCGHGERVGRAAVLIGRELGVGGERLEALRVAGVLHDLGKLGVPTRLLRKAGPLTAEERRIVQRHPEYGHELVRGIGFPGEAREAILHHHERMDGTGYPYGLTGHQIPEAARIVAVADAFDAMTSTRTYSRARPVPVALAELRRCAGSHFDPRMVAALVRAIGREGWQTVDGMRETAVPDCGNVPPDHGPGGRPDPALPASLPGGER</sequence>
<evidence type="ECO:0000313" key="5">
    <source>
        <dbReference type="EMBL" id="GAA2920889.1"/>
    </source>
</evidence>
<keyword evidence="2" id="KW-0812">Transmembrane</keyword>
<keyword evidence="2" id="KW-1133">Transmembrane helix</keyword>
<dbReference type="InterPro" id="IPR052020">
    <property type="entry name" value="Cyclic_di-GMP/3'3'-cGAMP_PDE"/>
</dbReference>
<dbReference type="RefSeq" id="WP_344961899.1">
    <property type="nucleotide sequence ID" value="NZ_BAAAXZ010000062.1"/>
</dbReference>
<reference evidence="5 6" key="1">
    <citation type="journal article" date="2019" name="Int. J. Syst. Evol. Microbiol.">
        <title>The Global Catalogue of Microorganisms (GCM) 10K type strain sequencing project: providing services to taxonomists for standard genome sequencing and annotation.</title>
        <authorList>
            <consortium name="The Broad Institute Genomics Platform"/>
            <consortium name="The Broad Institute Genome Sequencing Center for Infectious Disease"/>
            <person name="Wu L."/>
            <person name="Ma J."/>
        </authorList>
    </citation>
    <scope>NUCLEOTIDE SEQUENCE [LARGE SCALE GENOMIC DNA]</scope>
    <source>
        <strain evidence="5 6">JCM 4087</strain>
    </source>
</reference>
<feature type="transmembrane region" description="Helical" evidence="2">
    <location>
        <begin position="60"/>
        <end position="80"/>
    </location>
</feature>